<dbReference type="EMBL" id="LJCQ01000034">
    <property type="protein sequence ID" value="KPV47590.1"/>
    <property type="molecule type" value="Genomic_DNA"/>
</dbReference>
<evidence type="ECO:0000313" key="3">
    <source>
        <dbReference type="EMBL" id="KQB35358.1"/>
    </source>
</evidence>
<dbReference type="Proteomes" id="UP000050515">
    <property type="component" value="Unassembled WGS sequence"/>
</dbReference>
<dbReference type="OrthoDB" id="56072at2157"/>
<dbReference type="InterPro" id="IPR036527">
    <property type="entry name" value="SCP2_sterol-bd_dom_sf"/>
</dbReference>
<dbReference type="AlphaFoldDB" id="A0A0P9CNT1"/>
<dbReference type="EMBL" id="LKBG01000135">
    <property type="protein sequence ID" value="KQB35358.1"/>
    <property type="molecule type" value="Genomic_DNA"/>
</dbReference>
<keyword evidence="4" id="KW-1185">Reference proteome</keyword>
<protein>
    <submittedName>
        <fullName evidence="2">Sterol carrier protein</fullName>
    </submittedName>
</protein>
<dbReference type="RefSeq" id="WP_048102017.1">
    <property type="nucleotide sequence ID" value="NZ_JBBYJF010000001.1"/>
</dbReference>
<reference evidence="3 4" key="2">
    <citation type="submission" date="2015-09" db="EMBL/GenBank/DDBJ databases">
        <title>Heavy metals and arsenic resistance mechanisms in polyextremophilic archaea of the family Ferroplasmaceae.</title>
        <authorList>
            <person name="Bulaev A.G."/>
            <person name="Kanygina A.V."/>
        </authorList>
    </citation>
    <scope>NUCLEOTIDE SEQUENCE [LARGE SCALE GENOMIC DNA]</scope>
    <source>
        <strain evidence="3 4">VT</strain>
    </source>
</reference>
<dbReference type="Pfam" id="PF02036">
    <property type="entry name" value="SCP2"/>
    <property type="match status" value="1"/>
</dbReference>
<dbReference type="Proteomes" id="UP000050320">
    <property type="component" value="Unassembled WGS sequence"/>
</dbReference>
<dbReference type="GeneID" id="84221995"/>
<evidence type="ECO:0000313" key="4">
    <source>
        <dbReference type="Proteomes" id="UP000050320"/>
    </source>
</evidence>
<organism evidence="2 5">
    <name type="scientific">Acidiplasma aeolicum</name>
    <dbReference type="NCBI Taxonomy" id="507754"/>
    <lineage>
        <taxon>Archaea</taxon>
        <taxon>Methanobacteriati</taxon>
        <taxon>Thermoplasmatota</taxon>
        <taxon>Thermoplasmata</taxon>
        <taxon>Thermoplasmatales</taxon>
        <taxon>Ferroplasmaceae</taxon>
        <taxon>Acidiplasma</taxon>
    </lineage>
</organism>
<proteinExistence type="predicted"/>
<dbReference type="InterPro" id="IPR003033">
    <property type="entry name" value="SCP2_sterol-bd_dom"/>
</dbReference>
<feature type="domain" description="SCP2" evidence="1">
    <location>
        <begin position="16"/>
        <end position="99"/>
    </location>
</feature>
<name>A0A0P9CNT1_9ARCH</name>
<sequence length="110" mass="12518">MKEILNNLIQKSNQKIASDPAYSKKLQSVKKTICITFDNKDSYTFKIENNHISEPVEEKSDADIYVEVSSDLFKKILSKEESAMDAYLKGQLKIKASLMDKLLISDLLKS</sequence>
<evidence type="ECO:0000259" key="1">
    <source>
        <dbReference type="Pfam" id="PF02036"/>
    </source>
</evidence>
<dbReference type="PATRIC" id="fig|507754.4.peg.1565"/>
<dbReference type="SUPFAM" id="SSF55718">
    <property type="entry name" value="SCP-like"/>
    <property type="match status" value="1"/>
</dbReference>
<evidence type="ECO:0000313" key="5">
    <source>
        <dbReference type="Proteomes" id="UP000050515"/>
    </source>
</evidence>
<evidence type="ECO:0000313" key="2">
    <source>
        <dbReference type="EMBL" id="KPV47590.1"/>
    </source>
</evidence>
<comment type="caution">
    <text evidence="2">The sequence shown here is derived from an EMBL/GenBank/DDBJ whole genome shotgun (WGS) entry which is preliminary data.</text>
</comment>
<accession>A0A0P9CNT1</accession>
<reference evidence="2 5" key="1">
    <citation type="submission" date="2015-09" db="EMBL/GenBank/DDBJ databases">
        <title>Draft genome sequence of Acidiplasma aeolicum DSM 18409.</title>
        <authorList>
            <person name="Hemp J."/>
        </authorList>
    </citation>
    <scope>NUCLEOTIDE SEQUENCE [LARGE SCALE GENOMIC DNA]</scope>
    <source>
        <strain evidence="2 5">V</strain>
    </source>
</reference>
<gene>
    <name evidence="3" type="ORF">AOG54_08985</name>
    <name evidence="2" type="ORF">SE19_00415</name>
</gene>
<dbReference type="Gene3D" id="3.30.1050.10">
    <property type="entry name" value="SCP2 sterol-binding domain"/>
    <property type="match status" value="1"/>
</dbReference>